<feature type="coiled-coil region" evidence="1">
    <location>
        <begin position="17"/>
        <end position="51"/>
    </location>
</feature>
<evidence type="ECO:0000313" key="3">
    <source>
        <dbReference type="EMBL" id="CAD8870332.1"/>
    </source>
</evidence>
<feature type="region of interest" description="Disordered" evidence="2">
    <location>
        <begin position="87"/>
        <end position="191"/>
    </location>
</feature>
<feature type="compositionally biased region" description="Polar residues" evidence="2">
    <location>
        <begin position="123"/>
        <end position="135"/>
    </location>
</feature>
<feature type="compositionally biased region" description="Polar residues" evidence="2">
    <location>
        <begin position="89"/>
        <end position="106"/>
    </location>
</feature>
<organism evidence="3">
    <name type="scientific">Noctiluca scintillans</name>
    <name type="common">Sea sparkle</name>
    <name type="synonym">Red tide dinoflagellate</name>
    <dbReference type="NCBI Taxonomy" id="2966"/>
    <lineage>
        <taxon>Eukaryota</taxon>
        <taxon>Sar</taxon>
        <taxon>Alveolata</taxon>
        <taxon>Dinophyceae</taxon>
        <taxon>Noctilucales</taxon>
        <taxon>Noctilucaceae</taxon>
        <taxon>Noctiluca</taxon>
    </lineage>
</organism>
<feature type="region of interest" description="Disordered" evidence="2">
    <location>
        <begin position="204"/>
        <end position="228"/>
    </location>
</feature>
<gene>
    <name evidence="3" type="ORF">NSCI0253_LOCUS44689</name>
</gene>
<sequence length="253" mass="27524">MDQQILDVATQAHELQIADLQATIGKQRLRIDDLERQVERATGSSEDEISELRAIVDAQESAIADQREIIESQSNLINDLSAHLHCGTSRASEPSSQPRTPNMSQHSSPRPPAERAPSHCSYRDSTQLYGGSNRRSGGLPLVEQATRGRRDPSEQRGGTRGPAAGPRSGAGNARNRGQSGSRSAAPSSARTRDQLLAQKRMATGCLNPGNQDSQEWARRPPYIPEPTHATAAAAKLCLQSQLQKQPWRNDTIV</sequence>
<accession>A0A7S1FIG8</accession>
<reference evidence="3" key="1">
    <citation type="submission" date="2021-01" db="EMBL/GenBank/DDBJ databases">
        <authorList>
            <person name="Corre E."/>
            <person name="Pelletier E."/>
            <person name="Niang G."/>
            <person name="Scheremetjew M."/>
            <person name="Finn R."/>
            <person name="Kale V."/>
            <person name="Holt S."/>
            <person name="Cochrane G."/>
            <person name="Meng A."/>
            <person name="Brown T."/>
            <person name="Cohen L."/>
        </authorList>
    </citation>
    <scope>NUCLEOTIDE SEQUENCE</scope>
</reference>
<protein>
    <submittedName>
        <fullName evidence="3">Uncharacterized protein</fullName>
    </submittedName>
</protein>
<proteinExistence type="predicted"/>
<feature type="compositionally biased region" description="Low complexity" evidence="2">
    <location>
        <begin position="161"/>
        <end position="189"/>
    </location>
</feature>
<evidence type="ECO:0000256" key="2">
    <source>
        <dbReference type="SAM" id="MobiDB-lite"/>
    </source>
</evidence>
<keyword evidence="1" id="KW-0175">Coiled coil</keyword>
<dbReference type="EMBL" id="HBFQ01063156">
    <property type="protein sequence ID" value="CAD8870332.1"/>
    <property type="molecule type" value="Transcribed_RNA"/>
</dbReference>
<dbReference type="AlphaFoldDB" id="A0A7S1FIG8"/>
<evidence type="ECO:0000256" key="1">
    <source>
        <dbReference type="SAM" id="Coils"/>
    </source>
</evidence>
<name>A0A7S1FIG8_NOCSC</name>